<dbReference type="EMBL" id="BAVS01000004">
    <property type="protein sequence ID" value="GAE92276.1"/>
    <property type="molecule type" value="Genomic_DNA"/>
</dbReference>
<protein>
    <submittedName>
        <fullName evidence="3">Rhamnogalacturonan lyase</fullName>
    </submittedName>
</protein>
<dbReference type="eggNOG" id="COG3291">
    <property type="taxonomic scope" value="Bacteria"/>
</dbReference>
<dbReference type="eggNOG" id="COG5492">
    <property type="taxonomic scope" value="Bacteria"/>
</dbReference>
<dbReference type="InterPro" id="IPR008979">
    <property type="entry name" value="Galactose-bd-like_sf"/>
</dbReference>
<dbReference type="Gene3D" id="2.60.40.680">
    <property type="match status" value="1"/>
</dbReference>
<dbReference type="Gene3D" id="2.60.40.1080">
    <property type="match status" value="1"/>
</dbReference>
<dbReference type="SUPFAM" id="SSF49785">
    <property type="entry name" value="Galactose-binding domain-like"/>
    <property type="match status" value="1"/>
</dbReference>
<feature type="domain" description="Rhamnogalacturonan lyase family 11 C-terminal" evidence="2">
    <location>
        <begin position="10"/>
        <end position="170"/>
    </location>
</feature>
<dbReference type="Pfam" id="PF21348">
    <property type="entry name" value="RGL11_C"/>
    <property type="match status" value="1"/>
</dbReference>
<evidence type="ECO:0000313" key="3">
    <source>
        <dbReference type="EMBL" id="GAE92276.1"/>
    </source>
</evidence>
<reference evidence="3 4" key="1">
    <citation type="journal article" date="2014" name="Genome Announc.">
        <title>Draft Genome Sequence of the Boron-Tolerant and Moderately Halotolerant Bacterium Gracilibacillus boraciitolerans JCM 21714T.</title>
        <authorList>
            <person name="Ahmed I."/>
            <person name="Oshima K."/>
            <person name="Suda W."/>
            <person name="Kitamura K."/>
            <person name="Iida T."/>
            <person name="Ohmori Y."/>
            <person name="Fujiwara T."/>
            <person name="Hattori M."/>
            <person name="Ohkuma M."/>
        </authorList>
    </citation>
    <scope>NUCLEOTIDE SEQUENCE [LARGE SCALE GENOMIC DNA]</scope>
    <source>
        <strain evidence="3 4">JCM 21714</strain>
    </source>
</reference>
<dbReference type="InterPro" id="IPR034641">
    <property type="entry name" value="RGL11"/>
</dbReference>
<evidence type="ECO:0000259" key="2">
    <source>
        <dbReference type="Pfam" id="PF21348"/>
    </source>
</evidence>
<dbReference type="STRING" id="1298598.JCM21714_1264"/>
<keyword evidence="3" id="KW-0456">Lyase</keyword>
<dbReference type="GO" id="GO:0016829">
    <property type="term" value="F:lyase activity"/>
    <property type="evidence" value="ECO:0007669"/>
    <property type="project" value="UniProtKB-KW"/>
</dbReference>
<dbReference type="PANTHER" id="PTHR43118">
    <property type="entry name" value="RHAMNOGALACTURONAN LYASE (EUROFUNG)"/>
    <property type="match status" value="1"/>
</dbReference>
<dbReference type="Gene3D" id="2.60.120.260">
    <property type="entry name" value="Galactose-binding domain-like"/>
    <property type="match status" value="1"/>
</dbReference>
<dbReference type="GO" id="GO:0000272">
    <property type="term" value="P:polysaccharide catabolic process"/>
    <property type="evidence" value="ECO:0007669"/>
    <property type="project" value="InterPro"/>
</dbReference>
<keyword evidence="4" id="KW-1185">Reference proteome</keyword>
<dbReference type="InterPro" id="IPR008965">
    <property type="entry name" value="CBM2/CBM3_carb-bd_dom_sf"/>
</dbReference>
<dbReference type="Proteomes" id="UP000019102">
    <property type="component" value="Unassembled WGS sequence"/>
</dbReference>
<accession>W4VGI1</accession>
<dbReference type="Pfam" id="PF00963">
    <property type="entry name" value="Cohesin"/>
    <property type="match status" value="1"/>
</dbReference>
<dbReference type="SUPFAM" id="SSF49384">
    <property type="entry name" value="Carbohydrate-binding domain"/>
    <property type="match status" value="1"/>
</dbReference>
<dbReference type="InterPro" id="IPR049366">
    <property type="entry name" value="RGL11_C"/>
</dbReference>
<proteinExistence type="predicted"/>
<gene>
    <name evidence="3" type="ORF">JCM21714_1264</name>
</gene>
<dbReference type="PANTHER" id="PTHR43118:SF1">
    <property type="entry name" value="RHAMNOGALACTURONAN LYASE (EUROFUNG)"/>
    <property type="match status" value="1"/>
</dbReference>
<dbReference type="AlphaFoldDB" id="W4VGI1"/>
<sequence>MLKLGAVGGAWNDREGYLYTANGEKIGDEIPTSNFAIWWDGDLSRELLDHDWTDYDVGIGTPRIDKWNYENNELENILKMEGTTSNNGTKGNPALQADIIGDWREEVIVRDIESTELRLYTTTDLTEHRIPTLMHDSVYRLGIAWQNVAYNQPPHTSYFLGNDMEEAPKPNANFIVPSTVDINPDKLNGKLKGKLTINVHVPDNAENLVDGDSATLAINGETVNGNISVKSKGYQVKMERREFVRAIDRQIGDTEVRISITSATGEIFVGTDTVNVQTSEPALSVKEIDDVKVGDSFSLIYAMNGEGDNLRSIEMNLNYDPEQLEFVSVDPLVKKLKITSDSEQPGEIRLKVEGTPNRFFNDPDLIKVNMKAKETEAFTTDVTLTDMDYTTTSKEVVSMEDVAQSINIFDEVSNIAVSGEDGVQAIDSNGGTLKLTAQVSPANANQNVEWAVTDIDGSDTDIASITSDGVLSGNTKGLNGEVKVIAEAMDGSGIAGELIVDVSNQLALVTGDLFGTTPAWSAGAEYDKAFDGNTSTFFDYQEANAGYTGIDVGEGNQVEPAQIRFYPREGFTRRMNGGKIQGSNVSPNEGFVDLYTISSEPDSGWNVVELSTEETYRYLRYISPDGGHANIAELEFYTQ</sequence>
<name>W4VGI1_9BACI</name>
<dbReference type="CDD" id="cd08547">
    <property type="entry name" value="Type_II_cohesin"/>
    <property type="match status" value="1"/>
</dbReference>
<comment type="caution">
    <text evidence="3">The sequence shown here is derived from an EMBL/GenBank/DDBJ whole genome shotgun (WGS) entry which is preliminary data.</text>
</comment>
<organism evidence="3 4">
    <name type="scientific">Gracilibacillus boraciitolerans JCM 21714</name>
    <dbReference type="NCBI Taxonomy" id="1298598"/>
    <lineage>
        <taxon>Bacteria</taxon>
        <taxon>Bacillati</taxon>
        <taxon>Bacillota</taxon>
        <taxon>Bacilli</taxon>
        <taxon>Bacillales</taxon>
        <taxon>Bacillaceae</taxon>
        <taxon>Gracilibacillus</taxon>
    </lineage>
</organism>
<feature type="domain" description="Cohesin" evidence="1">
    <location>
        <begin position="282"/>
        <end position="408"/>
    </location>
</feature>
<evidence type="ECO:0000259" key="1">
    <source>
        <dbReference type="Pfam" id="PF00963"/>
    </source>
</evidence>
<evidence type="ECO:0000313" key="4">
    <source>
        <dbReference type="Proteomes" id="UP000019102"/>
    </source>
</evidence>
<dbReference type="InterPro" id="IPR002102">
    <property type="entry name" value="Cohesin_dom"/>
</dbReference>
<dbReference type="GO" id="GO:0030246">
    <property type="term" value="F:carbohydrate binding"/>
    <property type="evidence" value="ECO:0007669"/>
    <property type="project" value="InterPro"/>
</dbReference>